<keyword evidence="2 6" id="KW-0238">DNA-binding</keyword>
<evidence type="ECO:0000256" key="2">
    <source>
        <dbReference type="ARBA" id="ARBA00023125"/>
    </source>
</evidence>
<dbReference type="CDD" id="cd06170">
    <property type="entry name" value="LuxR_C_like"/>
    <property type="match status" value="1"/>
</dbReference>
<dbReference type="AlphaFoldDB" id="A0A2S9GUQ6"/>
<dbReference type="PANTHER" id="PTHR45566">
    <property type="entry name" value="HTH-TYPE TRANSCRIPTIONAL REGULATOR YHJB-RELATED"/>
    <property type="match status" value="1"/>
</dbReference>
<dbReference type="PANTHER" id="PTHR45566:SF2">
    <property type="entry name" value="NARL SUBFAMILY"/>
    <property type="match status" value="1"/>
</dbReference>
<organism evidence="6 7">
    <name type="scientific">Solimicrobium silvestre</name>
    <dbReference type="NCBI Taxonomy" id="2099400"/>
    <lineage>
        <taxon>Bacteria</taxon>
        <taxon>Pseudomonadati</taxon>
        <taxon>Pseudomonadota</taxon>
        <taxon>Betaproteobacteria</taxon>
        <taxon>Burkholderiales</taxon>
        <taxon>Oxalobacteraceae</taxon>
        <taxon>Solimicrobium</taxon>
    </lineage>
</organism>
<dbReference type="InterPro" id="IPR000792">
    <property type="entry name" value="Tscrpt_reg_LuxR_C"/>
</dbReference>
<dbReference type="PRINTS" id="PR00038">
    <property type="entry name" value="HTHLUXR"/>
</dbReference>
<evidence type="ECO:0000256" key="3">
    <source>
        <dbReference type="PROSITE-ProRule" id="PRU00169"/>
    </source>
</evidence>
<dbReference type="RefSeq" id="WP_105533604.1">
    <property type="nucleotide sequence ID" value="NZ_PUGF01000023.1"/>
</dbReference>
<dbReference type="InterPro" id="IPR051015">
    <property type="entry name" value="EvgA-like"/>
</dbReference>
<comment type="caution">
    <text evidence="6">The sequence shown here is derived from an EMBL/GenBank/DDBJ whole genome shotgun (WGS) entry which is preliminary data.</text>
</comment>
<sequence length="208" mass="22902">MTKIMIVDDHPVIRLAVRVLLERGGYDVVAETDNGIDAVSLAQKNEPDILILDIGIPKLDGFQVIHRIRQAALATSVLVLSAQSSQHMITRCMQAGASGYVSKEKDLTELIDAIKAILINNYYFPRQSLGAAPSLDTTKSEMVNLNSLSNREMMVLQQLVIGNSNNDIAENMLLSPKTISTYKVRLLQKLNANSLTDLIEIAKRNSLV</sequence>
<feature type="domain" description="HTH luxR-type" evidence="4">
    <location>
        <begin position="141"/>
        <end position="206"/>
    </location>
</feature>
<evidence type="ECO:0000313" key="7">
    <source>
        <dbReference type="Proteomes" id="UP000237839"/>
    </source>
</evidence>
<dbReference type="CDD" id="cd17535">
    <property type="entry name" value="REC_NarL-like"/>
    <property type="match status" value="1"/>
</dbReference>
<dbReference type="Gene3D" id="1.10.10.10">
    <property type="entry name" value="Winged helix-like DNA-binding domain superfamily/Winged helix DNA-binding domain"/>
    <property type="match status" value="1"/>
</dbReference>
<proteinExistence type="predicted"/>
<dbReference type="InterPro" id="IPR058245">
    <property type="entry name" value="NreC/VraR/RcsB-like_REC"/>
</dbReference>
<keyword evidence="7" id="KW-1185">Reference proteome</keyword>
<dbReference type="Proteomes" id="UP000237839">
    <property type="component" value="Unassembled WGS sequence"/>
</dbReference>
<evidence type="ECO:0000259" key="4">
    <source>
        <dbReference type="PROSITE" id="PS50043"/>
    </source>
</evidence>
<dbReference type="InterPro" id="IPR001789">
    <property type="entry name" value="Sig_transdc_resp-reg_receiver"/>
</dbReference>
<dbReference type="EMBL" id="PUGF01000023">
    <property type="protein sequence ID" value="PRC91443.1"/>
    <property type="molecule type" value="Genomic_DNA"/>
</dbReference>
<feature type="modified residue" description="4-aspartylphosphate" evidence="3">
    <location>
        <position position="53"/>
    </location>
</feature>
<dbReference type="Pfam" id="PF00072">
    <property type="entry name" value="Response_reg"/>
    <property type="match status" value="1"/>
</dbReference>
<keyword evidence="1 3" id="KW-0597">Phosphoprotein</keyword>
<dbReference type="SMART" id="SM00448">
    <property type="entry name" value="REC"/>
    <property type="match status" value="1"/>
</dbReference>
<feature type="domain" description="Response regulatory" evidence="5">
    <location>
        <begin position="3"/>
        <end position="118"/>
    </location>
</feature>
<evidence type="ECO:0000313" key="6">
    <source>
        <dbReference type="EMBL" id="PRC91443.1"/>
    </source>
</evidence>
<dbReference type="SMART" id="SM00421">
    <property type="entry name" value="HTH_LUXR"/>
    <property type="match status" value="1"/>
</dbReference>
<dbReference type="SUPFAM" id="SSF52172">
    <property type="entry name" value="CheY-like"/>
    <property type="match status" value="1"/>
</dbReference>
<dbReference type="GO" id="GO:0003677">
    <property type="term" value="F:DNA binding"/>
    <property type="evidence" value="ECO:0007669"/>
    <property type="project" value="UniProtKB-KW"/>
</dbReference>
<dbReference type="Gene3D" id="3.40.50.2300">
    <property type="match status" value="1"/>
</dbReference>
<dbReference type="InterPro" id="IPR036388">
    <property type="entry name" value="WH-like_DNA-bd_sf"/>
</dbReference>
<dbReference type="PROSITE" id="PS50043">
    <property type="entry name" value="HTH_LUXR_2"/>
    <property type="match status" value="1"/>
</dbReference>
<reference evidence="6 7" key="1">
    <citation type="submission" date="2018-02" db="EMBL/GenBank/DDBJ databases">
        <title>Solimicrobium silvestre gen. nov., sp. nov., isolated from alpine forest soil.</title>
        <authorList>
            <person name="Margesin R."/>
            <person name="Albuquerque L."/>
            <person name="Zhang D.-C."/>
            <person name="Froufe H.J.C."/>
            <person name="Severino R."/>
            <person name="Roxo I."/>
            <person name="Egas C."/>
            <person name="Da Costa M.S."/>
        </authorList>
    </citation>
    <scope>NUCLEOTIDE SEQUENCE [LARGE SCALE GENOMIC DNA]</scope>
    <source>
        <strain evidence="6 7">S20-91</strain>
    </source>
</reference>
<dbReference type="PROSITE" id="PS50110">
    <property type="entry name" value="RESPONSE_REGULATORY"/>
    <property type="match status" value="1"/>
</dbReference>
<dbReference type="GO" id="GO:0000160">
    <property type="term" value="P:phosphorelay signal transduction system"/>
    <property type="evidence" value="ECO:0007669"/>
    <property type="project" value="InterPro"/>
</dbReference>
<dbReference type="InterPro" id="IPR011006">
    <property type="entry name" value="CheY-like_superfamily"/>
</dbReference>
<gene>
    <name evidence="6" type="ORF">S2091_3858</name>
</gene>
<evidence type="ECO:0000259" key="5">
    <source>
        <dbReference type="PROSITE" id="PS50110"/>
    </source>
</evidence>
<protein>
    <submittedName>
        <fullName evidence="6">Response regulator containing a CheY-like receiver domain and an HTH DNA-binding domain</fullName>
    </submittedName>
</protein>
<dbReference type="OrthoDB" id="9780593at2"/>
<dbReference type="SUPFAM" id="SSF46894">
    <property type="entry name" value="C-terminal effector domain of the bipartite response regulators"/>
    <property type="match status" value="1"/>
</dbReference>
<dbReference type="GO" id="GO:0006355">
    <property type="term" value="P:regulation of DNA-templated transcription"/>
    <property type="evidence" value="ECO:0007669"/>
    <property type="project" value="InterPro"/>
</dbReference>
<name>A0A2S9GUQ6_9BURK</name>
<dbReference type="Pfam" id="PF00196">
    <property type="entry name" value="GerE"/>
    <property type="match status" value="1"/>
</dbReference>
<dbReference type="InterPro" id="IPR016032">
    <property type="entry name" value="Sig_transdc_resp-reg_C-effctor"/>
</dbReference>
<dbReference type="PROSITE" id="PS00622">
    <property type="entry name" value="HTH_LUXR_1"/>
    <property type="match status" value="1"/>
</dbReference>
<accession>A0A2S9GUQ6</accession>
<evidence type="ECO:0000256" key="1">
    <source>
        <dbReference type="ARBA" id="ARBA00022553"/>
    </source>
</evidence>